<reference evidence="3 4" key="1">
    <citation type="journal article" date="2011" name="Genome Biol.">
        <title>Genome sequence of the insect pathogenic fungus Cordyceps militaris, a valued traditional Chinese medicine.</title>
        <authorList>
            <person name="Zheng P."/>
            <person name="Xia Y."/>
            <person name="Xiao G."/>
            <person name="Xiong C."/>
            <person name="Hu X."/>
            <person name="Zhang S."/>
            <person name="Zheng H."/>
            <person name="Huang Y."/>
            <person name="Zhou Y."/>
            <person name="Wang S."/>
            <person name="Zhao G.P."/>
            <person name="Liu X."/>
            <person name="St Leger R.J."/>
            <person name="Wang C."/>
        </authorList>
    </citation>
    <scope>NUCLEOTIDE SEQUENCE [LARGE SCALE GENOMIC DNA]</scope>
    <source>
        <strain evidence="3 4">CM01</strain>
    </source>
</reference>
<accession>G3JQZ5</accession>
<protein>
    <submittedName>
        <fullName evidence="3">NUDIX domain, putative</fullName>
    </submittedName>
</protein>
<keyword evidence="1" id="KW-0378">Hydrolase</keyword>
<dbReference type="KEGG" id="cmt:CCM_07691"/>
<dbReference type="STRING" id="983644.G3JQZ5"/>
<evidence type="ECO:0000259" key="2">
    <source>
        <dbReference type="PROSITE" id="PS51462"/>
    </source>
</evidence>
<dbReference type="InterPro" id="IPR015797">
    <property type="entry name" value="NUDIX_hydrolase-like_dom_sf"/>
</dbReference>
<dbReference type="PANTHER" id="PTHR16099">
    <property type="entry name" value="8-OXO-DGTP DIPHOSPHATES NUDT15"/>
    <property type="match status" value="1"/>
</dbReference>
<proteinExistence type="predicted"/>
<dbReference type="RefSeq" id="XP_006672894.1">
    <property type="nucleotide sequence ID" value="XM_006672831.1"/>
</dbReference>
<evidence type="ECO:0000256" key="1">
    <source>
        <dbReference type="ARBA" id="ARBA00022801"/>
    </source>
</evidence>
<gene>
    <name evidence="3" type="ORF">CCM_07691</name>
</gene>
<organism evidence="3 4">
    <name type="scientific">Cordyceps militaris (strain CM01)</name>
    <name type="common">Caterpillar fungus</name>
    <dbReference type="NCBI Taxonomy" id="983644"/>
    <lineage>
        <taxon>Eukaryota</taxon>
        <taxon>Fungi</taxon>
        <taxon>Dikarya</taxon>
        <taxon>Ascomycota</taxon>
        <taxon>Pezizomycotina</taxon>
        <taxon>Sordariomycetes</taxon>
        <taxon>Hypocreomycetidae</taxon>
        <taxon>Hypocreales</taxon>
        <taxon>Cordycipitaceae</taxon>
        <taxon>Cordyceps</taxon>
    </lineage>
</organism>
<dbReference type="EMBL" id="JH126404">
    <property type="protein sequence ID" value="EGX89439.1"/>
    <property type="molecule type" value="Genomic_DNA"/>
</dbReference>
<dbReference type="GO" id="GO:0005829">
    <property type="term" value="C:cytosol"/>
    <property type="evidence" value="ECO:0007669"/>
    <property type="project" value="TreeGrafter"/>
</dbReference>
<dbReference type="OMA" id="HFEASRN"/>
<sequence length="167" mass="18521">MVEKYPRNSTPRAGVSCIILNEEGKALVGVRKGSHGAGTLQFPGGKMDYGEEILDCAVRETCEETGLEVEGIKVITYTNDIFEAEAIQFITMYPLCKMKDCDAVPEIKEPDKCEGWWWCDLAKLYAGRDGSKVEVAGCEGKGAPLFTPLKNLFQQVKSFDELLQMIE</sequence>
<dbReference type="VEuPathDB" id="FungiDB:CCM_07691"/>
<dbReference type="InterPro" id="IPR020084">
    <property type="entry name" value="NUDIX_hydrolase_CS"/>
</dbReference>
<dbReference type="PROSITE" id="PS00893">
    <property type="entry name" value="NUDIX_BOX"/>
    <property type="match status" value="1"/>
</dbReference>
<dbReference type="InParanoid" id="G3JQZ5"/>
<dbReference type="InterPro" id="IPR000086">
    <property type="entry name" value="NUDIX_hydrolase_dom"/>
</dbReference>
<dbReference type="eggNOG" id="ENOG502S3YT">
    <property type="taxonomic scope" value="Eukaryota"/>
</dbReference>
<dbReference type="GeneID" id="18169701"/>
<keyword evidence="4" id="KW-1185">Reference proteome</keyword>
<dbReference type="CDD" id="cd04678">
    <property type="entry name" value="NUDIX_MTH2_Nudt15"/>
    <property type="match status" value="1"/>
</dbReference>
<name>G3JQZ5_CORMM</name>
<dbReference type="Pfam" id="PF00293">
    <property type="entry name" value="NUDIX"/>
    <property type="match status" value="1"/>
</dbReference>
<dbReference type="GO" id="GO:0006203">
    <property type="term" value="P:dGTP catabolic process"/>
    <property type="evidence" value="ECO:0007669"/>
    <property type="project" value="TreeGrafter"/>
</dbReference>
<dbReference type="GO" id="GO:0035539">
    <property type="term" value="F:8-oxo-7,8-dihydrodeoxyguanosine triphosphate pyrophosphatase activity"/>
    <property type="evidence" value="ECO:0007669"/>
    <property type="project" value="TreeGrafter"/>
</dbReference>
<dbReference type="SUPFAM" id="SSF55811">
    <property type="entry name" value="Nudix"/>
    <property type="match status" value="1"/>
</dbReference>
<feature type="domain" description="Nudix hydrolase" evidence="2">
    <location>
        <begin position="10"/>
        <end position="148"/>
    </location>
</feature>
<evidence type="ECO:0000313" key="4">
    <source>
        <dbReference type="Proteomes" id="UP000001610"/>
    </source>
</evidence>
<dbReference type="FunFam" id="3.90.79.10:FF:000060">
    <property type="entry name" value="Nudix hydrolase 1"/>
    <property type="match status" value="1"/>
</dbReference>
<dbReference type="OrthoDB" id="447842at2759"/>
<dbReference type="PROSITE" id="PS51462">
    <property type="entry name" value="NUDIX"/>
    <property type="match status" value="1"/>
</dbReference>
<evidence type="ECO:0000313" key="3">
    <source>
        <dbReference type="EMBL" id="EGX89439.1"/>
    </source>
</evidence>
<dbReference type="Gene3D" id="3.90.79.10">
    <property type="entry name" value="Nucleoside Triphosphate Pyrophosphohydrolase"/>
    <property type="match status" value="1"/>
</dbReference>
<dbReference type="AlphaFoldDB" id="G3JQZ5"/>
<dbReference type="Proteomes" id="UP000001610">
    <property type="component" value="Unassembled WGS sequence"/>
</dbReference>
<dbReference type="PANTHER" id="PTHR16099:SF5">
    <property type="entry name" value="NUCLEOTIDE TRIPHOSPHATE DIPHOSPHATASE NUDT15"/>
    <property type="match status" value="1"/>
</dbReference>
<dbReference type="HOGENOM" id="CLU_037162_9_0_1"/>